<reference evidence="2 3" key="2">
    <citation type="submission" date="2009-02" db="EMBL/GenBank/DDBJ databases">
        <title>Draft genome sequence of Clostridium asparagiforme (DSM 15981).</title>
        <authorList>
            <person name="Sudarsanam P."/>
            <person name="Ley R."/>
            <person name="Guruge J."/>
            <person name="Turnbaugh P.J."/>
            <person name="Mahowald M."/>
            <person name="Liep D."/>
            <person name="Gordon J."/>
        </authorList>
    </citation>
    <scope>NUCLEOTIDE SEQUENCE [LARGE SCALE GENOMIC DNA]</scope>
    <source>
        <strain evidence="2 3">DSM 15981</strain>
    </source>
</reference>
<proteinExistence type="predicted"/>
<reference evidence="2 3" key="1">
    <citation type="submission" date="2009-01" db="EMBL/GenBank/DDBJ databases">
        <authorList>
            <person name="Fulton L."/>
            <person name="Clifton S."/>
            <person name="Fulton B."/>
            <person name="Xu J."/>
            <person name="Minx P."/>
            <person name="Pepin K.H."/>
            <person name="Johnson M."/>
            <person name="Bhonagiri V."/>
            <person name="Nash W.E."/>
            <person name="Mardis E.R."/>
            <person name="Wilson R.K."/>
        </authorList>
    </citation>
    <scope>NUCLEOTIDE SEQUENCE [LARGE SCALE GENOMIC DNA]</scope>
    <source>
        <strain evidence="2 3">DSM 15981</strain>
    </source>
</reference>
<dbReference type="HOGENOM" id="CLU_1335579_0_0_9"/>
<dbReference type="AlphaFoldDB" id="C0D6W9"/>
<protein>
    <submittedName>
        <fullName evidence="2">Phage protein F-like protein</fullName>
    </submittedName>
</protein>
<accession>C0D6W9</accession>
<evidence type="ECO:0000313" key="3">
    <source>
        <dbReference type="Proteomes" id="UP000004756"/>
    </source>
</evidence>
<dbReference type="InterPro" id="IPR006528">
    <property type="entry name" value="Phage_head_morphogenesis_dom"/>
</dbReference>
<dbReference type="Proteomes" id="UP000004756">
    <property type="component" value="Unassembled WGS sequence"/>
</dbReference>
<gene>
    <name evidence="2" type="ORF">CLOSTASPAR_05016</name>
</gene>
<name>C0D6W9_9FIRM</name>
<comment type="caution">
    <text evidence="2">The sequence shown here is derived from an EMBL/GenBank/DDBJ whole genome shotgun (WGS) entry which is preliminary data.</text>
</comment>
<evidence type="ECO:0000259" key="1">
    <source>
        <dbReference type="Pfam" id="PF04233"/>
    </source>
</evidence>
<dbReference type="Pfam" id="PF04233">
    <property type="entry name" value="Phage_Mu_F"/>
    <property type="match status" value="1"/>
</dbReference>
<feature type="domain" description="Phage head morphogenesis" evidence="1">
    <location>
        <begin position="67"/>
        <end position="165"/>
    </location>
</feature>
<sequence>MDLMKSRQLSEAYAIICRWRMISGRQGLGLDWEKELRKGLNPEDDVILRQLYAESLPPKVISSAIYAILSGASNLDVAKMYCEIYPGVRAEIESQLRYLQSVYSTLKALKDAEETGEKYVIFTADLDSRTCPLCGKLDGKRIKISEGVIGVNLPPMHSGCRCTLICGMAVCELKKLKRRMRNPQTNKSEVIPYITYTQWKKKYLN</sequence>
<dbReference type="EMBL" id="ACCJ01000414">
    <property type="protein sequence ID" value="EEG52908.1"/>
    <property type="molecule type" value="Genomic_DNA"/>
</dbReference>
<keyword evidence="3" id="KW-1185">Reference proteome</keyword>
<organism evidence="2 3">
    <name type="scientific">[Clostridium] asparagiforme DSM 15981</name>
    <dbReference type="NCBI Taxonomy" id="518636"/>
    <lineage>
        <taxon>Bacteria</taxon>
        <taxon>Bacillati</taxon>
        <taxon>Bacillota</taxon>
        <taxon>Clostridia</taxon>
        <taxon>Lachnospirales</taxon>
        <taxon>Lachnospiraceae</taxon>
        <taxon>Enterocloster</taxon>
    </lineage>
</organism>
<dbReference type="NCBIfam" id="TIGR01641">
    <property type="entry name" value="phageSPP1_gp7"/>
    <property type="match status" value="1"/>
</dbReference>
<evidence type="ECO:0000313" key="2">
    <source>
        <dbReference type="EMBL" id="EEG52908.1"/>
    </source>
</evidence>